<sequence length="458" mass="49735">MSTARKYTLWALAWPIFLELFLQFMLGAADTLMVSRISDDAVAVVGYSNQLFNGIYTIFQAIAGGAGILIAQKLGAKREGDARTISVLALYMVSAVAVIFSLLLAFKPLWFARLLRFPGELFPLAEVYIAIVGGGTLLVAVMFALGTVIRNTGNTKGPMIVSVGINVLHVALNYAFITGSFGFPEWGLTGVAISTNVSRAIGVAVLFWMFLSAFETRIRLRDFRRYDRKLLAAVLKISWPLGVNGGSWCYSQIVIFAFIAILGSRELAARTYMNTLESFCFMLGWAFAMAVQIQIAHLYGAGKYREAYRSGYRATLIGLAVVTVNAVLLVPLGKPVLGLFTDNADIVRMGVSLLLLNIVLQPGKMINMAMVSSLNAVGDTRFPMVVNVIVQWSVAVGLSCYLGLHLGWGLTGIYIGMIMDEYVRGVTVTLRWWRQKYLRRAGGTAASAGAAPLAAADG</sequence>
<dbReference type="PANTHER" id="PTHR42925:SF2">
    <property type="entry name" value="NA+ DRIVEN MULTIDRUG EFFLUX PUMP"/>
    <property type="match status" value="1"/>
</dbReference>
<feature type="transmembrane region" description="Helical" evidence="7">
    <location>
        <begin position="237"/>
        <end position="262"/>
    </location>
</feature>
<dbReference type="eggNOG" id="COG0534">
    <property type="taxonomic scope" value="Bacteria"/>
</dbReference>
<dbReference type="STRING" id="717605.Theco_3285"/>
<feature type="transmembrane region" description="Helical" evidence="7">
    <location>
        <begin position="127"/>
        <end position="148"/>
    </location>
</feature>
<evidence type="ECO:0000256" key="6">
    <source>
        <dbReference type="ARBA" id="ARBA00023136"/>
    </source>
</evidence>
<keyword evidence="4 7" id="KW-0812">Transmembrane</keyword>
<evidence type="ECO:0000256" key="3">
    <source>
        <dbReference type="ARBA" id="ARBA00022475"/>
    </source>
</evidence>
<dbReference type="RefSeq" id="WP_015256069.1">
    <property type="nucleotide sequence ID" value="NC_019897.1"/>
</dbReference>
<evidence type="ECO:0000256" key="5">
    <source>
        <dbReference type="ARBA" id="ARBA00022989"/>
    </source>
</evidence>
<feature type="transmembrane region" description="Helical" evidence="7">
    <location>
        <begin position="7"/>
        <end position="26"/>
    </location>
</feature>
<reference evidence="9" key="1">
    <citation type="submission" date="2012-01" db="EMBL/GenBank/DDBJ databases">
        <title>Complete sequence of chromosome of Thermobacillus composti KWC4.</title>
        <authorList>
            <person name="Lucas S."/>
            <person name="Han J."/>
            <person name="Lapidus A."/>
            <person name="Cheng J.-F."/>
            <person name="Goodwin L."/>
            <person name="Pitluck S."/>
            <person name="Peters L."/>
            <person name="Ovchinnikova G."/>
            <person name="Teshima H."/>
            <person name="Detter J.C."/>
            <person name="Han C."/>
            <person name="Tapia R."/>
            <person name="Land M."/>
            <person name="Hauser L."/>
            <person name="Kyrpides N."/>
            <person name="Ivanova N."/>
            <person name="Pagani I."/>
            <person name="Anderson I."/>
            <person name="Woyke T."/>
        </authorList>
    </citation>
    <scope>NUCLEOTIDE SEQUENCE [LARGE SCALE GENOMIC DNA]</scope>
    <source>
        <strain evidence="9">DSM 18247 / JCM 13945 / KWC4</strain>
    </source>
</reference>
<dbReference type="GO" id="GO:0005886">
    <property type="term" value="C:plasma membrane"/>
    <property type="evidence" value="ECO:0007669"/>
    <property type="project" value="UniProtKB-SubCell"/>
</dbReference>
<keyword evidence="5 7" id="KW-1133">Transmembrane helix</keyword>
<dbReference type="NCBIfam" id="TIGR00797">
    <property type="entry name" value="matE"/>
    <property type="match status" value="1"/>
</dbReference>
<keyword evidence="9" id="KW-1185">Reference proteome</keyword>
<evidence type="ECO:0000256" key="4">
    <source>
        <dbReference type="ARBA" id="ARBA00022692"/>
    </source>
</evidence>
<gene>
    <name evidence="8" type="ordered locus">Theco_3285</name>
</gene>
<comment type="subcellular location">
    <subcellularLocation>
        <location evidence="1">Cell membrane</location>
        <topology evidence="1">Multi-pass membrane protein</topology>
    </subcellularLocation>
</comment>
<dbReference type="PANTHER" id="PTHR42925">
    <property type="entry name" value="MULTIDRUG AND TOXIN EFFLUX PROTEIN MATE FAMILY"/>
    <property type="match status" value="1"/>
</dbReference>
<feature type="transmembrane region" description="Helical" evidence="7">
    <location>
        <begin position="160"/>
        <end position="177"/>
    </location>
</feature>
<keyword evidence="3" id="KW-1003">Cell membrane</keyword>
<dbReference type="KEGG" id="tco:Theco_3285"/>
<evidence type="ECO:0000313" key="9">
    <source>
        <dbReference type="Proteomes" id="UP000010795"/>
    </source>
</evidence>
<feature type="transmembrane region" description="Helical" evidence="7">
    <location>
        <begin position="384"/>
        <end position="404"/>
    </location>
</feature>
<dbReference type="InterPro" id="IPR002528">
    <property type="entry name" value="MATE_fam"/>
</dbReference>
<evidence type="ECO:0000313" key="8">
    <source>
        <dbReference type="EMBL" id="AGA59337.1"/>
    </source>
</evidence>
<evidence type="ECO:0000256" key="1">
    <source>
        <dbReference type="ARBA" id="ARBA00004651"/>
    </source>
</evidence>
<dbReference type="HOGENOM" id="CLU_012893_5_3_9"/>
<dbReference type="OrthoDB" id="9806302at2"/>
<feature type="transmembrane region" description="Helical" evidence="7">
    <location>
        <begin position="197"/>
        <end position="216"/>
    </location>
</feature>
<feature type="transmembrane region" description="Helical" evidence="7">
    <location>
        <begin position="314"/>
        <end position="334"/>
    </location>
</feature>
<dbReference type="GO" id="GO:0042910">
    <property type="term" value="F:xenobiotic transmembrane transporter activity"/>
    <property type="evidence" value="ECO:0007669"/>
    <property type="project" value="InterPro"/>
</dbReference>
<evidence type="ECO:0000256" key="2">
    <source>
        <dbReference type="ARBA" id="ARBA00022448"/>
    </source>
</evidence>
<dbReference type="GO" id="GO:0015297">
    <property type="term" value="F:antiporter activity"/>
    <property type="evidence" value="ECO:0007669"/>
    <property type="project" value="InterPro"/>
</dbReference>
<feature type="transmembrane region" description="Helical" evidence="7">
    <location>
        <begin position="282"/>
        <end position="302"/>
    </location>
</feature>
<feature type="transmembrane region" description="Helical" evidence="7">
    <location>
        <begin position="55"/>
        <end position="76"/>
    </location>
</feature>
<keyword evidence="6 7" id="KW-0472">Membrane</keyword>
<name>L0EHT3_THECK</name>
<evidence type="ECO:0000256" key="7">
    <source>
        <dbReference type="SAM" id="Phobius"/>
    </source>
</evidence>
<keyword evidence="2" id="KW-0813">Transport</keyword>
<dbReference type="Proteomes" id="UP000010795">
    <property type="component" value="Chromosome"/>
</dbReference>
<dbReference type="InterPro" id="IPR047135">
    <property type="entry name" value="YsiQ"/>
</dbReference>
<organism evidence="8 9">
    <name type="scientific">Thermobacillus composti (strain DSM 18247 / JCM 13945 / KWC4)</name>
    <dbReference type="NCBI Taxonomy" id="717605"/>
    <lineage>
        <taxon>Bacteria</taxon>
        <taxon>Bacillati</taxon>
        <taxon>Bacillota</taxon>
        <taxon>Bacilli</taxon>
        <taxon>Bacillales</taxon>
        <taxon>Paenibacillaceae</taxon>
        <taxon>Thermobacillus</taxon>
    </lineage>
</organism>
<dbReference type="CDD" id="cd13134">
    <property type="entry name" value="MATE_like_8"/>
    <property type="match status" value="1"/>
</dbReference>
<dbReference type="Pfam" id="PF01554">
    <property type="entry name" value="MatE"/>
    <property type="match status" value="2"/>
</dbReference>
<proteinExistence type="predicted"/>
<dbReference type="AlphaFoldDB" id="L0EHT3"/>
<dbReference type="PIRSF" id="PIRSF006603">
    <property type="entry name" value="DinF"/>
    <property type="match status" value="1"/>
</dbReference>
<dbReference type="EMBL" id="CP003255">
    <property type="protein sequence ID" value="AGA59337.1"/>
    <property type="molecule type" value="Genomic_DNA"/>
</dbReference>
<protein>
    <submittedName>
        <fullName evidence="8">Putative efflux protein, MATE family</fullName>
    </submittedName>
</protein>
<accession>L0EHT3</accession>
<feature type="transmembrane region" description="Helical" evidence="7">
    <location>
        <begin position="88"/>
        <end position="107"/>
    </location>
</feature>
<dbReference type="InterPro" id="IPR048279">
    <property type="entry name" value="MdtK-like"/>
</dbReference>